<dbReference type="EMBL" id="JBBPBN010000028">
    <property type="protein sequence ID" value="KAK9006708.1"/>
    <property type="molecule type" value="Genomic_DNA"/>
</dbReference>
<keyword evidence="2" id="KW-1185">Reference proteome</keyword>
<gene>
    <name evidence="1" type="ORF">V6N11_019042</name>
</gene>
<proteinExistence type="predicted"/>
<dbReference type="Proteomes" id="UP001396334">
    <property type="component" value="Unassembled WGS sequence"/>
</dbReference>
<comment type="caution">
    <text evidence="1">The sequence shown here is derived from an EMBL/GenBank/DDBJ whole genome shotgun (WGS) entry which is preliminary data.</text>
</comment>
<sequence length="214" mass="23282">MYTISDLSLQVCNATDGHGNWDVDFMRQHFDANTILHILAIPAPYMEAFSDFLAYRWEEEKLYPRHKMDFVSFGLHLLFLNVASEIMKDPINLAENVGEAQGMEDEKPKSHKEWVAKPIKGVSKDVGDPLSLPLGSIEVAGASSSVAPVDYVVSVDIGTDLAIQNLVTIPDVTVLVGNVTADDFGSVVDNIGQICDSSTEIAEASKAILDSNAQ</sequence>
<organism evidence="1 2">
    <name type="scientific">Hibiscus sabdariffa</name>
    <name type="common">roselle</name>
    <dbReference type="NCBI Taxonomy" id="183260"/>
    <lineage>
        <taxon>Eukaryota</taxon>
        <taxon>Viridiplantae</taxon>
        <taxon>Streptophyta</taxon>
        <taxon>Embryophyta</taxon>
        <taxon>Tracheophyta</taxon>
        <taxon>Spermatophyta</taxon>
        <taxon>Magnoliopsida</taxon>
        <taxon>eudicotyledons</taxon>
        <taxon>Gunneridae</taxon>
        <taxon>Pentapetalae</taxon>
        <taxon>rosids</taxon>
        <taxon>malvids</taxon>
        <taxon>Malvales</taxon>
        <taxon>Malvaceae</taxon>
        <taxon>Malvoideae</taxon>
        <taxon>Hibiscus</taxon>
    </lineage>
</organism>
<protein>
    <submittedName>
        <fullName evidence="1">Uncharacterized protein</fullName>
    </submittedName>
</protein>
<evidence type="ECO:0000313" key="2">
    <source>
        <dbReference type="Proteomes" id="UP001396334"/>
    </source>
</evidence>
<evidence type="ECO:0000313" key="1">
    <source>
        <dbReference type="EMBL" id="KAK9006708.1"/>
    </source>
</evidence>
<name>A0ABR2R1E0_9ROSI</name>
<accession>A0ABR2R1E0</accession>
<reference evidence="1 2" key="1">
    <citation type="journal article" date="2024" name="G3 (Bethesda)">
        <title>Genome assembly of Hibiscus sabdariffa L. provides insights into metabolisms of medicinal natural products.</title>
        <authorList>
            <person name="Kim T."/>
        </authorList>
    </citation>
    <scope>NUCLEOTIDE SEQUENCE [LARGE SCALE GENOMIC DNA]</scope>
    <source>
        <strain evidence="1">TK-2024</strain>
        <tissue evidence="1">Old leaves</tissue>
    </source>
</reference>